<organism evidence="2 3">
    <name type="scientific">Cotesia congregata</name>
    <name type="common">Parasitoid wasp</name>
    <name type="synonym">Apanteles congregatus</name>
    <dbReference type="NCBI Taxonomy" id="51543"/>
    <lineage>
        <taxon>Eukaryota</taxon>
        <taxon>Metazoa</taxon>
        <taxon>Ecdysozoa</taxon>
        <taxon>Arthropoda</taxon>
        <taxon>Hexapoda</taxon>
        <taxon>Insecta</taxon>
        <taxon>Pterygota</taxon>
        <taxon>Neoptera</taxon>
        <taxon>Endopterygota</taxon>
        <taxon>Hymenoptera</taxon>
        <taxon>Apocrita</taxon>
        <taxon>Ichneumonoidea</taxon>
        <taxon>Braconidae</taxon>
        <taxon>Microgastrinae</taxon>
        <taxon>Cotesia</taxon>
    </lineage>
</organism>
<dbReference type="OrthoDB" id="10431151at2759"/>
<feature type="transmembrane region" description="Helical" evidence="1">
    <location>
        <begin position="135"/>
        <end position="155"/>
    </location>
</feature>
<gene>
    <name evidence="2" type="ORF">HICCMSTLAB_LOCUS2668</name>
</gene>
<evidence type="ECO:0000313" key="2">
    <source>
        <dbReference type="EMBL" id="CAG5078188.1"/>
    </source>
</evidence>
<dbReference type="Pfam" id="PF07898">
    <property type="entry name" value="DUF1676"/>
    <property type="match status" value="1"/>
</dbReference>
<keyword evidence="1" id="KW-0812">Transmembrane</keyword>
<keyword evidence="1" id="KW-1133">Transmembrane helix</keyword>
<comment type="caution">
    <text evidence="2">The sequence shown here is derived from an EMBL/GenBank/DDBJ whole genome shotgun (WGS) entry which is preliminary data.</text>
</comment>
<dbReference type="Proteomes" id="UP000786811">
    <property type="component" value="Unassembled WGS sequence"/>
</dbReference>
<feature type="transmembrane region" description="Helical" evidence="1">
    <location>
        <begin position="109"/>
        <end position="129"/>
    </location>
</feature>
<dbReference type="AlphaFoldDB" id="A0A8J2MFV7"/>
<protein>
    <submittedName>
        <fullName evidence="2">Uncharacterized protein</fullName>
    </submittedName>
</protein>
<evidence type="ECO:0000256" key="1">
    <source>
        <dbReference type="SAM" id="Phobius"/>
    </source>
</evidence>
<proteinExistence type="predicted"/>
<keyword evidence="1" id="KW-0472">Membrane</keyword>
<sequence>MQRLIVYLVFIVLVLSYVINGLKIDNRKKVVKNNANKVALRTKVNFTRNHTVRPVFKFSTTSAPKAIFSTVKHGELTATNKLPITDLELADAEARDRPKKKGKHKMNRAVMALLLAYKLKFAALIPSIIMGLFLLLGTTGLAGFFFALFAAILGLKGQ</sequence>
<dbReference type="EMBL" id="CAJNRD030001117">
    <property type="protein sequence ID" value="CAG5078188.1"/>
    <property type="molecule type" value="Genomic_DNA"/>
</dbReference>
<evidence type="ECO:0000313" key="3">
    <source>
        <dbReference type="Proteomes" id="UP000786811"/>
    </source>
</evidence>
<dbReference type="InterPro" id="IPR012464">
    <property type="entry name" value="DUF1676"/>
</dbReference>
<name>A0A8J2MFV7_COTCN</name>
<keyword evidence="3" id="KW-1185">Reference proteome</keyword>
<accession>A0A8J2MFV7</accession>
<feature type="transmembrane region" description="Helical" evidence="1">
    <location>
        <begin position="6"/>
        <end position="22"/>
    </location>
</feature>
<reference evidence="2" key="1">
    <citation type="submission" date="2021-04" db="EMBL/GenBank/DDBJ databases">
        <authorList>
            <person name="Chebbi M.A.C M."/>
        </authorList>
    </citation>
    <scope>NUCLEOTIDE SEQUENCE</scope>
</reference>